<evidence type="ECO:0000256" key="1">
    <source>
        <dbReference type="SAM" id="MobiDB-lite"/>
    </source>
</evidence>
<name>A0ABU7KLJ8_9ACTN</name>
<gene>
    <name evidence="3" type="ORF">Q8A49_06470</name>
</gene>
<comment type="caution">
    <text evidence="3">The sequence shown here is derived from an EMBL/GenBank/DDBJ whole genome shotgun (WGS) entry which is preliminary data.</text>
</comment>
<feature type="transmembrane region" description="Helical" evidence="2">
    <location>
        <begin position="38"/>
        <end position="60"/>
    </location>
</feature>
<keyword evidence="2" id="KW-0812">Transmembrane</keyword>
<keyword evidence="2" id="KW-0472">Membrane</keyword>
<proteinExistence type="predicted"/>
<dbReference type="Proteomes" id="UP001348641">
    <property type="component" value="Unassembled WGS sequence"/>
</dbReference>
<feature type="region of interest" description="Disordered" evidence="1">
    <location>
        <begin position="1"/>
        <end position="30"/>
    </location>
</feature>
<accession>A0ABU7KLJ8</accession>
<feature type="compositionally biased region" description="Polar residues" evidence="1">
    <location>
        <begin position="74"/>
        <end position="84"/>
    </location>
</feature>
<evidence type="ECO:0000256" key="2">
    <source>
        <dbReference type="SAM" id="Phobius"/>
    </source>
</evidence>
<organism evidence="3 4">
    <name type="scientific">Nocardiopsis tropica</name>
    <dbReference type="NCBI Taxonomy" id="109330"/>
    <lineage>
        <taxon>Bacteria</taxon>
        <taxon>Bacillati</taxon>
        <taxon>Actinomycetota</taxon>
        <taxon>Actinomycetes</taxon>
        <taxon>Streptosporangiales</taxon>
        <taxon>Nocardiopsidaceae</taxon>
        <taxon>Nocardiopsis</taxon>
    </lineage>
</organism>
<dbReference type="EMBL" id="JAUUCC010000011">
    <property type="protein sequence ID" value="MEE2050136.1"/>
    <property type="molecule type" value="Genomic_DNA"/>
</dbReference>
<evidence type="ECO:0000313" key="4">
    <source>
        <dbReference type="Proteomes" id="UP001348641"/>
    </source>
</evidence>
<evidence type="ECO:0000313" key="3">
    <source>
        <dbReference type="EMBL" id="MEE2050136.1"/>
    </source>
</evidence>
<reference evidence="3 4" key="1">
    <citation type="submission" date="2023-07" db="EMBL/GenBank/DDBJ databases">
        <authorList>
            <person name="Girao M."/>
            <person name="Carvalho M.F."/>
        </authorList>
    </citation>
    <scope>NUCLEOTIDE SEQUENCE [LARGE SCALE GENOMIC DNA]</scope>
    <source>
        <strain evidence="3 4">66/93</strain>
    </source>
</reference>
<protein>
    <submittedName>
        <fullName evidence="3">Uncharacterized protein</fullName>
    </submittedName>
</protein>
<dbReference type="RefSeq" id="WP_330157380.1">
    <property type="nucleotide sequence ID" value="NZ_BAAAJA010000028.1"/>
</dbReference>
<keyword evidence="2" id="KW-1133">Transmembrane helix</keyword>
<feature type="region of interest" description="Disordered" evidence="1">
    <location>
        <begin position="62"/>
        <end position="84"/>
    </location>
</feature>
<sequence length="84" mass="8961">MSDNRHGTRGRRARKRAECCSAENGPAAEEARRNTRMLLITALGVVIAAAALAVGVGQWYTSARPAPGSDSDRSTLQVNVTVHE</sequence>